<dbReference type="PANTHER" id="PTHR48050:SF13">
    <property type="entry name" value="STEROL 3-BETA-GLUCOSYLTRANSFERASE UGT80A2"/>
    <property type="match status" value="1"/>
</dbReference>
<feature type="region of interest" description="Disordered" evidence="2">
    <location>
        <begin position="1"/>
        <end position="52"/>
    </location>
</feature>
<protein>
    <submittedName>
        <fullName evidence="5">Uncharacterized protein</fullName>
    </submittedName>
</protein>
<reference evidence="5 6" key="1">
    <citation type="submission" date="2013-07" db="EMBL/GenBank/DDBJ databases">
        <title>The Genome Sequence of Cryptococcus heveanensis BCC8398.</title>
        <authorList>
            <consortium name="The Broad Institute Genome Sequencing Platform"/>
            <person name="Cuomo C."/>
            <person name="Litvintseva A."/>
            <person name="Chen Y."/>
            <person name="Heitman J."/>
            <person name="Sun S."/>
            <person name="Springer D."/>
            <person name="Dromer F."/>
            <person name="Young S.K."/>
            <person name="Zeng Q."/>
            <person name="Gargeya S."/>
            <person name="Fitzgerald M."/>
            <person name="Abouelleil A."/>
            <person name="Alvarado L."/>
            <person name="Berlin A.M."/>
            <person name="Chapman S.B."/>
            <person name="Dewar J."/>
            <person name="Goldberg J."/>
            <person name="Griggs A."/>
            <person name="Gujja S."/>
            <person name="Hansen M."/>
            <person name="Howarth C."/>
            <person name="Imamovic A."/>
            <person name="Larimer J."/>
            <person name="McCowan C."/>
            <person name="Murphy C."/>
            <person name="Pearson M."/>
            <person name="Priest M."/>
            <person name="Roberts A."/>
            <person name="Saif S."/>
            <person name="Shea T."/>
            <person name="Sykes S."/>
            <person name="Wortman J."/>
            <person name="Nusbaum C."/>
            <person name="Birren B."/>
        </authorList>
    </citation>
    <scope>NUCLEOTIDE SEQUENCE [LARGE SCALE GENOMIC DNA]</scope>
    <source>
        <strain evidence="5 6">BCC8398</strain>
    </source>
</reference>
<gene>
    <name evidence="5" type="ORF">I316_07417</name>
</gene>
<dbReference type="Pfam" id="PF03033">
    <property type="entry name" value="Glyco_transf_28"/>
    <property type="match status" value="1"/>
</dbReference>
<keyword evidence="1" id="KW-0808">Transferase</keyword>
<dbReference type="InterPro" id="IPR002213">
    <property type="entry name" value="UDP_glucos_trans"/>
</dbReference>
<dbReference type="GO" id="GO:0016906">
    <property type="term" value="F:sterol 3-beta-glucosyltransferase activity"/>
    <property type="evidence" value="ECO:0007669"/>
    <property type="project" value="UniProtKB-ARBA"/>
</dbReference>
<evidence type="ECO:0000256" key="2">
    <source>
        <dbReference type="SAM" id="MobiDB-lite"/>
    </source>
</evidence>
<dbReference type="EMBL" id="KI669514">
    <property type="protein sequence ID" value="OCF30892.1"/>
    <property type="molecule type" value="Genomic_DNA"/>
</dbReference>
<dbReference type="CDD" id="cd03784">
    <property type="entry name" value="GT1_Gtf-like"/>
    <property type="match status" value="1"/>
</dbReference>
<feature type="region of interest" description="Disordered" evidence="2">
    <location>
        <begin position="831"/>
        <end position="921"/>
    </location>
</feature>
<feature type="compositionally biased region" description="Basic and acidic residues" evidence="2">
    <location>
        <begin position="891"/>
        <end position="921"/>
    </location>
</feature>
<feature type="compositionally biased region" description="Basic and acidic residues" evidence="2">
    <location>
        <begin position="1"/>
        <end position="12"/>
    </location>
</feature>
<feature type="domain" description="Erythromycin biosynthesis protein CIII-like C-terminal" evidence="4">
    <location>
        <begin position="436"/>
        <end position="542"/>
    </location>
</feature>
<keyword evidence="6" id="KW-1185">Reference proteome</keyword>
<feature type="compositionally biased region" description="Basic and acidic residues" evidence="2">
    <location>
        <begin position="35"/>
        <end position="52"/>
    </location>
</feature>
<dbReference type="InterPro" id="IPR004276">
    <property type="entry name" value="GlycoTrans_28_N"/>
</dbReference>
<name>A0A1B9GII9_9TREE</name>
<sequence length="921" mass="100208">MSSKAEKPFHLQEEEEGHTLVLPAEEDDPSIPENESSKDKAKREEAEKEAGVKRVKVGKVEIDPNLDYANYAADGPGLDSKAELDQMGMINIWVNLKKPLPDLPQDYARPVKEYAVDEKTSTQCPPLNIVIFIVGSRGDVQPYLSLALHLIQSHSHRVRIATHPDFKDFLDDHLEFFDVGGDPKELMAYMVKNPGLMPGMASLTNGDIASKRKMTSTMLEGFHKSTFTPDTESGKPFAADAIISNPPAFGHVHIAEALGVPLHMTFTMPWSPTTNFNHPLVNVQQSNAEKGLTNYLSFALAEMLTWQGLGDVINNFRSNSLSLEPISMRSGPSILDRLKVPWTYCWSDALINKPKDWKEHIDISGFYFLSGDVDFQPEPELKSFLDSGEAPIYIGFGSVVVEDATAMTKTIFEAVQAAGVRALVSAGWGGLGGCDVPENVFILKGNIPHDWLFAEGRVSAVCHHGGAGTTAIGLRNGLPTIVIPFFGDQMFWGNMIHKAGAGPAPIPQKSLTSENLSAAIRFATSAHAKSAAQTMADQIRSESGEQKGVDSFHRHLPLLNMRCDVDPSRVAHWWSDDLCMKISGPVAAVLAEKRKLDWKSLEPHRPKEYDSRKGISDPLSGGATAILGTVTGYYAGIAQIFYDPPKGIINTATAIPKGIMNIINHVSEGMDNIPKLIGSSSRERGKVSDFESGVREGAKGVFYGYWDGITGLVTEPVEGAKKEGFVGALKGMGRSYSTDINATARPAAGIMGAMSLPLRGAAKSFRSRFAMPQELVLQDPRKTLGVQSARSLSAEVKEEILRKFEAVASKEKVKARKDALKERAKRIIEGDEDALNEQEQELGSSGTGSLDEKIDVKAGAAEGDNTNRGKGNETPDVGATQVRTDGVAQDGKAEKASDVEEAERRGYERALREMREKEGQP</sequence>
<dbReference type="OrthoDB" id="5835829at2759"/>
<accession>A0A1B9GII9</accession>
<feature type="domain" description="Glycosyltransferase family 28 N-terminal" evidence="3">
    <location>
        <begin position="129"/>
        <end position="273"/>
    </location>
</feature>
<reference evidence="6" key="2">
    <citation type="submission" date="2013-12" db="EMBL/GenBank/DDBJ databases">
        <title>Evolution of pathogenesis and genome organization in the Tremellales.</title>
        <authorList>
            <person name="Cuomo C."/>
            <person name="Litvintseva A."/>
            <person name="Heitman J."/>
            <person name="Chen Y."/>
            <person name="Sun S."/>
            <person name="Springer D."/>
            <person name="Dromer F."/>
            <person name="Young S."/>
            <person name="Zeng Q."/>
            <person name="Chapman S."/>
            <person name="Gujja S."/>
            <person name="Saif S."/>
            <person name="Birren B."/>
        </authorList>
    </citation>
    <scope>NUCLEOTIDE SEQUENCE [LARGE SCALE GENOMIC DNA]</scope>
    <source>
        <strain evidence="6">BCC8398</strain>
    </source>
</reference>
<evidence type="ECO:0000313" key="6">
    <source>
        <dbReference type="Proteomes" id="UP000092666"/>
    </source>
</evidence>
<evidence type="ECO:0000256" key="1">
    <source>
        <dbReference type="ARBA" id="ARBA00022679"/>
    </source>
</evidence>
<dbReference type="AlphaFoldDB" id="A0A1B9GII9"/>
<dbReference type="Proteomes" id="UP000092666">
    <property type="component" value="Unassembled WGS sequence"/>
</dbReference>
<evidence type="ECO:0000313" key="5">
    <source>
        <dbReference type="EMBL" id="OCF30892.1"/>
    </source>
</evidence>
<organism evidence="5 6">
    <name type="scientific">Kwoniella heveanensis BCC8398</name>
    <dbReference type="NCBI Taxonomy" id="1296120"/>
    <lineage>
        <taxon>Eukaryota</taxon>
        <taxon>Fungi</taxon>
        <taxon>Dikarya</taxon>
        <taxon>Basidiomycota</taxon>
        <taxon>Agaricomycotina</taxon>
        <taxon>Tremellomycetes</taxon>
        <taxon>Tremellales</taxon>
        <taxon>Cryptococcaceae</taxon>
        <taxon>Kwoniella</taxon>
    </lineage>
</organism>
<proteinExistence type="predicted"/>
<evidence type="ECO:0000259" key="3">
    <source>
        <dbReference type="Pfam" id="PF03033"/>
    </source>
</evidence>
<evidence type="ECO:0000259" key="4">
    <source>
        <dbReference type="Pfam" id="PF06722"/>
    </source>
</evidence>
<dbReference type="STRING" id="1296120.A0A1B9GII9"/>
<dbReference type="SUPFAM" id="SSF53756">
    <property type="entry name" value="UDP-Glycosyltransferase/glycogen phosphorylase"/>
    <property type="match status" value="1"/>
</dbReference>
<dbReference type="GO" id="GO:0005975">
    <property type="term" value="P:carbohydrate metabolic process"/>
    <property type="evidence" value="ECO:0007669"/>
    <property type="project" value="InterPro"/>
</dbReference>
<dbReference type="Gene3D" id="3.40.50.2000">
    <property type="entry name" value="Glycogen Phosphorylase B"/>
    <property type="match status" value="2"/>
</dbReference>
<dbReference type="FunFam" id="3.40.50.2000:FF:000009">
    <property type="entry name" value="Sterol 3-beta-glucosyltransferase UGT80A2"/>
    <property type="match status" value="1"/>
</dbReference>
<feature type="compositionally biased region" description="Acidic residues" evidence="2">
    <location>
        <begin position="831"/>
        <end position="840"/>
    </location>
</feature>
<dbReference type="InterPro" id="IPR010610">
    <property type="entry name" value="EryCIII-like_C"/>
</dbReference>
<dbReference type="Pfam" id="PF06722">
    <property type="entry name" value="EryCIII-like_C"/>
    <property type="match status" value="1"/>
</dbReference>
<dbReference type="InterPro" id="IPR050426">
    <property type="entry name" value="Glycosyltransferase_28"/>
</dbReference>
<dbReference type="PANTHER" id="PTHR48050">
    <property type="entry name" value="STEROL 3-BETA-GLUCOSYLTRANSFERASE"/>
    <property type="match status" value="1"/>
</dbReference>